<reference evidence="2" key="1">
    <citation type="submission" date="2014-09" db="EMBL/GenBank/DDBJ databases">
        <authorList>
            <person name="Magalhaes I.L.F."/>
            <person name="Oliveira U."/>
            <person name="Santos F.R."/>
            <person name="Vidigal T.H.D.A."/>
            <person name="Brescovit A.D."/>
            <person name="Santos A.J."/>
        </authorList>
    </citation>
    <scope>NUCLEOTIDE SEQUENCE</scope>
    <source>
        <tissue evidence="2">Shoot tissue taken approximately 20 cm above the soil surface</tissue>
    </source>
</reference>
<protein>
    <submittedName>
        <fullName evidence="2">Uncharacterized protein</fullName>
    </submittedName>
</protein>
<feature type="region of interest" description="Disordered" evidence="1">
    <location>
        <begin position="79"/>
        <end position="117"/>
    </location>
</feature>
<feature type="compositionally biased region" description="Pro residues" evidence="1">
    <location>
        <begin position="96"/>
        <end position="105"/>
    </location>
</feature>
<proteinExistence type="predicted"/>
<evidence type="ECO:0000313" key="2">
    <source>
        <dbReference type="EMBL" id="JAE00817.1"/>
    </source>
</evidence>
<accession>A0A0A9EL36</accession>
<organism evidence="2">
    <name type="scientific">Arundo donax</name>
    <name type="common">Giant reed</name>
    <name type="synonym">Donax arundinaceus</name>
    <dbReference type="NCBI Taxonomy" id="35708"/>
    <lineage>
        <taxon>Eukaryota</taxon>
        <taxon>Viridiplantae</taxon>
        <taxon>Streptophyta</taxon>
        <taxon>Embryophyta</taxon>
        <taxon>Tracheophyta</taxon>
        <taxon>Spermatophyta</taxon>
        <taxon>Magnoliopsida</taxon>
        <taxon>Liliopsida</taxon>
        <taxon>Poales</taxon>
        <taxon>Poaceae</taxon>
        <taxon>PACMAD clade</taxon>
        <taxon>Arundinoideae</taxon>
        <taxon>Arundineae</taxon>
        <taxon>Arundo</taxon>
    </lineage>
</organism>
<evidence type="ECO:0000256" key="1">
    <source>
        <dbReference type="SAM" id="MobiDB-lite"/>
    </source>
</evidence>
<name>A0A0A9EL36_ARUDO</name>
<dbReference type="AlphaFoldDB" id="A0A0A9EL36"/>
<dbReference type="EMBL" id="GBRH01197079">
    <property type="protein sequence ID" value="JAE00817.1"/>
    <property type="molecule type" value="Transcribed_RNA"/>
</dbReference>
<sequence length="117" mass="12816">MQTTQINATTSCNHHAALRPCRRVEHQEPAESPVPLEALGGHACSLFSACTVSVIARAAGRYGGSAHAAWRRIAATFSTHAAESPPWRRNSTRTQPPSPTRPHAPPLRRDHRPAWRT</sequence>
<reference evidence="2" key="2">
    <citation type="journal article" date="2015" name="Data Brief">
        <title>Shoot transcriptome of the giant reed, Arundo donax.</title>
        <authorList>
            <person name="Barrero R.A."/>
            <person name="Guerrero F.D."/>
            <person name="Moolhuijzen P."/>
            <person name="Goolsby J.A."/>
            <person name="Tidwell J."/>
            <person name="Bellgard S.E."/>
            <person name="Bellgard M.I."/>
        </authorList>
    </citation>
    <scope>NUCLEOTIDE SEQUENCE</scope>
    <source>
        <tissue evidence="2">Shoot tissue taken approximately 20 cm above the soil surface</tissue>
    </source>
</reference>